<evidence type="ECO:0000313" key="2">
    <source>
        <dbReference type="EMBL" id="EPH40592.1"/>
    </source>
</evidence>
<organism evidence="2 3">
    <name type="scientific">Streptomyces aurantiacus JA 4570</name>
    <dbReference type="NCBI Taxonomy" id="1286094"/>
    <lineage>
        <taxon>Bacteria</taxon>
        <taxon>Bacillati</taxon>
        <taxon>Actinomycetota</taxon>
        <taxon>Actinomycetes</taxon>
        <taxon>Kitasatosporales</taxon>
        <taxon>Streptomycetaceae</taxon>
        <taxon>Streptomyces</taxon>
        <taxon>Streptomyces aurantiacus group</taxon>
    </lineage>
</organism>
<dbReference type="EMBL" id="AOPZ01000382">
    <property type="protein sequence ID" value="EPH40592.1"/>
    <property type="molecule type" value="Genomic_DNA"/>
</dbReference>
<evidence type="ECO:0000313" key="3">
    <source>
        <dbReference type="Proteomes" id="UP000014629"/>
    </source>
</evidence>
<reference evidence="2 3" key="1">
    <citation type="submission" date="2013-02" db="EMBL/GenBank/DDBJ databases">
        <title>Draft Genome Sequence of Streptomyces aurantiacus, Which Produces Setomimycin.</title>
        <authorList>
            <person name="Gruening B.A."/>
            <person name="Praeg A."/>
            <person name="Erxleben A."/>
            <person name="Guenther S."/>
            <person name="Mueller M."/>
        </authorList>
    </citation>
    <scope>NUCLEOTIDE SEQUENCE [LARGE SCALE GENOMIC DNA]</scope>
    <source>
        <strain evidence="2 3">JA 4570</strain>
    </source>
</reference>
<feature type="region of interest" description="Disordered" evidence="1">
    <location>
        <begin position="1"/>
        <end position="41"/>
    </location>
</feature>
<evidence type="ECO:0000256" key="1">
    <source>
        <dbReference type="SAM" id="MobiDB-lite"/>
    </source>
</evidence>
<sequence>MVRDAPGGGGAAGAPGGGRSAPAPDRPPLTPEEGSVPRCPWCTRDGDTEIHTPGRIIACGARPQVIPFKAGEHQPTHRRGPRRAIAGQRSLSSATGVSPPYVTIERR</sequence>
<comment type="caution">
    <text evidence="2">The sequence shown here is derived from an EMBL/GenBank/DDBJ whole genome shotgun (WGS) entry which is preliminary data.</text>
</comment>
<dbReference type="PATRIC" id="fig|1286094.4.peg.6270"/>
<feature type="region of interest" description="Disordered" evidence="1">
    <location>
        <begin position="68"/>
        <end position="107"/>
    </location>
</feature>
<feature type="compositionally biased region" description="Gly residues" evidence="1">
    <location>
        <begin position="1"/>
        <end position="19"/>
    </location>
</feature>
<keyword evidence="3" id="KW-1185">Reference proteome</keyword>
<dbReference type="AlphaFoldDB" id="S4AGJ5"/>
<name>S4AGJ5_9ACTN</name>
<dbReference type="Proteomes" id="UP000014629">
    <property type="component" value="Unassembled WGS sequence"/>
</dbReference>
<protein>
    <submittedName>
        <fullName evidence="2">Uncharacterized protein</fullName>
    </submittedName>
</protein>
<accession>S4AGJ5</accession>
<proteinExistence type="predicted"/>
<gene>
    <name evidence="2" type="ORF">STRAU_6347</name>
</gene>